<organism evidence="1 2">
    <name type="scientific">Legionella dresdenensis</name>
    <dbReference type="NCBI Taxonomy" id="450200"/>
    <lineage>
        <taxon>Bacteria</taxon>
        <taxon>Pseudomonadati</taxon>
        <taxon>Pseudomonadota</taxon>
        <taxon>Gammaproteobacteria</taxon>
        <taxon>Legionellales</taxon>
        <taxon>Legionellaceae</taxon>
        <taxon>Legionella</taxon>
    </lineage>
</organism>
<evidence type="ECO:0000313" key="2">
    <source>
        <dbReference type="Proteomes" id="UP001595758"/>
    </source>
</evidence>
<gene>
    <name evidence="1" type="ORF">ACFORL_04835</name>
</gene>
<dbReference type="RefSeq" id="WP_382341631.1">
    <property type="nucleotide sequence ID" value="NZ_JBHSAB010000004.1"/>
</dbReference>
<reference evidence="2" key="1">
    <citation type="journal article" date="2019" name="Int. J. Syst. Evol. Microbiol.">
        <title>The Global Catalogue of Microorganisms (GCM) 10K type strain sequencing project: providing services to taxonomists for standard genome sequencing and annotation.</title>
        <authorList>
            <consortium name="The Broad Institute Genomics Platform"/>
            <consortium name="The Broad Institute Genome Sequencing Center for Infectious Disease"/>
            <person name="Wu L."/>
            <person name="Ma J."/>
        </authorList>
    </citation>
    <scope>NUCLEOTIDE SEQUENCE [LARGE SCALE GENOMIC DNA]</scope>
    <source>
        <strain evidence="2">CCUG 59858</strain>
    </source>
</reference>
<dbReference type="EMBL" id="JBHSAB010000004">
    <property type="protein sequence ID" value="MFC3908400.1"/>
    <property type="molecule type" value="Genomic_DNA"/>
</dbReference>
<evidence type="ECO:0000313" key="1">
    <source>
        <dbReference type="EMBL" id="MFC3908400.1"/>
    </source>
</evidence>
<sequence length="53" mass="6077">MNICTTHPDIDFLVLCGHTHDKAKYTPIPNLTIEAEHAEYDQPEIQKMIITEP</sequence>
<proteinExistence type="predicted"/>
<keyword evidence="2" id="KW-1185">Reference proteome</keyword>
<accession>A0ABV8CDT7</accession>
<comment type="caution">
    <text evidence="1">The sequence shown here is derived from an EMBL/GenBank/DDBJ whole genome shotgun (WGS) entry which is preliminary data.</text>
</comment>
<protein>
    <submittedName>
        <fullName evidence="1">Uncharacterized protein</fullName>
    </submittedName>
</protein>
<dbReference type="Proteomes" id="UP001595758">
    <property type="component" value="Unassembled WGS sequence"/>
</dbReference>
<name>A0ABV8CDT7_9GAMM</name>